<keyword evidence="2" id="KW-1185">Reference proteome</keyword>
<organism evidence="1 2">
    <name type="scientific">Trapa incisa</name>
    <dbReference type="NCBI Taxonomy" id="236973"/>
    <lineage>
        <taxon>Eukaryota</taxon>
        <taxon>Viridiplantae</taxon>
        <taxon>Streptophyta</taxon>
        <taxon>Embryophyta</taxon>
        <taxon>Tracheophyta</taxon>
        <taxon>Spermatophyta</taxon>
        <taxon>Magnoliopsida</taxon>
        <taxon>eudicotyledons</taxon>
        <taxon>Gunneridae</taxon>
        <taxon>Pentapetalae</taxon>
        <taxon>rosids</taxon>
        <taxon>malvids</taxon>
        <taxon>Myrtales</taxon>
        <taxon>Lythraceae</taxon>
        <taxon>Trapa</taxon>
    </lineage>
</organism>
<dbReference type="AlphaFoldDB" id="A0AAN7JKC8"/>
<gene>
    <name evidence="1" type="ORF">SAY87_012660</name>
</gene>
<evidence type="ECO:0008006" key="3">
    <source>
        <dbReference type="Google" id="ProtNLM"/>
    </source>
</evidence>
<dbReference type="PANTHER" id="PTHR36809:SF1">
    <property type="entry name" value="TRANSMEMBRANE PROTEIN"/>
    <property type="match status" value="1"/>
</dbReference>
<dbReference type="EMBL" id="JAXIOK010000021">
    <property type="protein sequence ID" value="KAK4746348.1"/>
    <property type="molecule type" value="Genomic_DNA"/>
</dbReference>
<accession>A0AAN7JKC8</accession>
<comment type="caution">
    <text evidence="1">The sequence shown here is derived from an EMBL/GenBank/DDBJ whole genome shotgun (WGS) entry which is preliminary data.</text>
</comment>
<dbReference type="PANTHER" id="PTHR36809">
    <property type="entry name" value="TRANSMEMBRANE PROTEIN"/>
    <property type="match status" value="1"/>
</dbReference>
<sequence>MKVENIHFIILSKSTFPFFMKPRHWSRHLNYILWLARTRSREPDVAFSITAALSVSRLRRLAMEASLSLRPPIAAEKPLPRTCIVQYPNSGTRLRRSPADGRLNRRLKTAAVMEGVTAAADPGKAEVTWQIVVGAVAGVTPFVVAGIEFSKRIIAQRRCEVCGGSGLVLEEKEYFRCPGCGGFLPWQSWKRFFSG</sequence>
<proteinExistence type="predicted"/>
<protein>
    <recommendedName>
        <fullName evidence="3">Viral late gene transcription factor 3 zinc ribbon domain-containing protein</fullName>
    </recommendedName>
</protein>
<evidence type="ECO:0000313" key="1">
    <source>
        <dbReference type="EMBL" id="KAK4746348.1"/>
    </source>
</evidence>
<name>A0AAN7JKC8_9MYRT</name>
<dbReference type="Proteomes" id="UP001345219">
    <property type="component" value="Chromosome 10"/>
</dbReference>
<reference evidence="1 2" key="1">
    <citation type="journal article" date="2023" name="Hortic Res">
        <title>Pangenome of water caltrop reveals structural variations and asymmetric subgenome divergence after allopolyploidization.</title>
        <authorList>
            <person name="Zhang X."/>
            <person name="Chen Y."/>
            <person name="Wang L."/>
            <person name="Yuan Y."/>
            <person name="Fang M."/>
            <person name="Shi L."/>
            <person name="Lu R."/>
            <person name="Comes H.P."/>
            <person name="Ma Y."/>
            <person name="Chen Y."/>
            <person name="Huang G."/>
            <person name="Zhou Y."/>
            <person name="Zheng Z."/>
            <person name="Qiu Y."/>
        </authorList>
    </citation>
    <scope>NUCLEOTIDE SEQUENCE [LARGE SCALE GENOMIC DNA]</scope>
    <source>
        <tissue evidence="1">Roots</tissue>
    </source>
</reference>
<evidence type="ECO:0000313" key="2">
    <source>
        <dbReference type="Proteomes" id="UP001345219"/>
    </source>
</evidence>